<dbReference type="KEGG" id="dre:101885477"/>
<comment type="subcellular location">
    <subcellularLocation>
        <location evidence="1">Cell membrane</location>
        <topology evidence="1">Lipid-anchor</topology>
        <topology evidence="1">GPI-anchor</topology>
    </subcellularLocation>
</comment>
<evidence type="ECO:0000256" key="8">
    <source>
        <dbReference type="ARBA" id="ARBA00023279"/>
    </source>
</evidence>
<keyword evidence="3" id="KW-0336">GPI-anchor</keyword>
<evidence type="ECO:0000256" key="2">
    <source>
        <dbReference type="ARBA" id="ARBA00022475"/>
    </source>
</evidence>
<accession>A0AB13A9V0</accession>
<evidence type="ECO:0000256" key="12">
    <source>
        <dbReference type="ARBA" id="ARBA00062139"/>
    </source>
</evidence>
<dbReference type="Gene3D" id="2.10.60.10">
    <property type="entry name" value="CD59"/>
    <property type="match status" value="1"/>
</dbReference>
<dbReference type="SMR" id="A0AB13A9V0"/>
<dbReference type="GO" id="GO:0035036">
    <property type="term" value="P:sperm-egg recognition"/>
    <property type="evidence" value="ECO:0000314"/>
    <property type="project" value="ZFIN"/>
</dbReference>
<dbReference type="CDD" id="cd23597">
    <property type="entry name" value="TFP_LU_ECD_Bncr"/>
    <property type="match status" value="1"/>
</dbReference>
<gene>
    <name evidence="17 18" type="primary">bncr</name>
</gene>
<feature type="chain" id="PRO_5043058502" description="Protein Bouncer" evidence="14 17">
    <location>
        <begin position="19"/>
        <end position="125"/>
    </location>
</feature>
<dbReference type="Pfam" id="PF00021">
    <property type="entry name" value="UPAR_LY6"/>
    <property type="match status" value="1"/>
</dbReference>
<dbReference type="SUPFAM" id="SSF57302">
    <property type="entry name" value="Snake toxin-like"/>
    <property type="match status" value="1"/>
</dbReference>
<dbReference type="Proteomes" id="UP000000437">
    <property type="component" value="Chromosome 18"/>
</dbReference>
<dbReference type="RefSeq" id="NP_001352655.1">
    <property type="nucleotide sequence ID" value="NM_001365726.1"/>
</dbReference>
<comment type="function">
    <text evidence="11">Oocyte-expressed fertilization factor that mediates sperm-egg binding and is essential for sperm entry into the egg. Necessary and sufficient to mediate species-specific gamete recognition and fertilization, which is essential for vertebrate species performing external fertilization. External fertilization cannot guarantee that only conspecific sperm reaches the egg by precopulatory mate choice: proteins such as Bouncer can therefore support the selection of conspecific sperm.</text>
</comment>
<evidence type="ECO:0000313" key="16">
    <source>
        <dbReference type="Proteomes" id="UP000000437"/>
    </source>
</evidence>
<keyword evidence="5" id="KW-0472">Membrane</keyword>
<evidence type="ECO:0000256" key="13">
    <source>
        <dbReference type="ARBA" id="ARBA00070213"/>
    </source>
</evidence>
<dbReference type="CTD" id="101885477"/>
<dbReference type="GO" id="GO:0007342">
    <property type="term" value="P:fusion of sperm to egg plasma membrane involved in single fertilization"/>
    <property type="evidence" value="ECO:0007669"/>
    <property type="project" value="UniProtKB-ARBA"/>
</dbReference>
<evidence type="ECO:0000313" key="17">
    <source>
        <dbReference type="RefSeq" id="NP_001352655.1"/>
    </source>
</evidence>
<name>A0AB13A9V0_DANRE</name>
<feature type="chain" id="PRO_5044028303" description="Protein Bouncer" evidence="17">
    <location>
        <begin position="19"/>
        <end position="98"/>
    </location>
</feature>
<evidence type="ECO:0000256" key="9">
    <source>
        <dbReference type="ARBA" id="ARBA00023288"/>
    </source>
</evidence>
<dbReference type="PANTHER" id="PTHR47613">
    <property type="entry name" value="SPERM ACROSOME MEMBRANE-ASSOCIATED PROTEIN 4"/>
    <property type="match status" value="1"/>
</dbReference>
<reference evidence="17" key="3">
    <citation type="journal article" date="2021" name="Proc. Natl. Acad. Sci. U.S.A.">
        <title>The conserved fertility factor SPACA4/Bouncer has divergent modes of action in vertebrate fertilization.</title>
        <authorList>
            <person name="Fujihara Y."/>
            <person name="Herberg S."/>
            <person name="Blaha A."/>
            <person name="Panser K."/>
            <person name="Kobayashi K."/>
            <person name="Larasati T."/>
            <person name="Novatchkova M."/>
            <person name="Theussl H.C."/>
            <person name="Olszanska O."/>
            <person name="Ikawa M."/>
            <person name="Pauli A."/>
        </authorList>
    </citation>
    <scope>NUCLEOTIDE SEQUENCE</scope>
    <source>
        <strain evidence="17">Tuebingen</strain>
    </source>
</reference>
<dbReference type="GeneID" id="101885477"/>
<keyword evidence="16" id="KW-1185">Reference proteome</keyword>
<keyword evidence="2" id="KW-1003">Cell membrane</keyword>
<sequence precursor="true">MGCVLLFLLLVCVPVVLPQGLRCLFCPVTSLNSSCAPVVTECPVQELCYTADGRFGRSSVLFRKGCMLRADCSRSRHQMIRGNNISFSFSCCGGHYCNSQPRAEPGGRLLLLLLPAAALTAAGAL</sequence>
<dbReference type="InterPro" id="IPR046354">
    <property type="entry name" value="SPACA4/Bouncer"/>
</dbReference>
<keyword evidence="8" id="KW-0278">Fertilization</keyword>
<proteinExistence type="inferred from homology"/>
<reference evidence="17" key="4">
    <citation type="submission" date="2024-12" db="UniProtKB">
        <authorList>
            <consortium name="RefSeq"/>
        </authorList>
    </citation>
    <scope>IDENTIFICATION</scope>
    <source>
        <strain evidence="17">Tuebingen</strain>
    </source>
</reference>
<dbReference type="InterPro" id="IPR045860">
    <property type="entry name" value="Snake_toxin-like_sf"/>
</dbReference>
<dbReference type="GO" id="GO:0098552">
    <property type="term" value="C:side of membrane"/>
    <property type="evidence" value="ECO:0007669"/>
    <property type="project" value="UniProtKB-KW"/>
</dbReference>
<evidence type="ECO:0000256" key="14">
    <source>
        <dbReference type="SAM" id="SignalP"/>
    </source>
</evidence>
<evidence type="ECO:0000256" key="3">
    <source>
        <dbReference type="ARBA" id="ARBA00022622"/>
    </source>
</evidence>
<keyword evidence="6" id="KW-1015">Disulfide bond</keyword>
<keyword evidence="7" id="KW-0325">Glycoprotein</keyword>
<dbReference type="ZFIN" id="ZDB-GENE-180907-1">
    <property type="gene designation" value="bncr"/>
</dbReference>
<evidence type="ECO:0000256" key="11">
    <source>
        <dbReference type="ARBA" id="ARBA00054338"/>
    </source>
</evidence>
<comment type="similarity">
    <text evidence="10">Belongs to the SPACA4/bouncer family.</text>
</comment>
<evidence type="ECO:0000256" key="5">
    <source>
        <dbReference type="ARBA" id="ARBA00023136"/>
    </source>
</evidence>
<feature type="signal peptide" evidence="14 17">
    <location>
        <begin position="1"/>
        <end position="18"/>
    </location>
</feature>
<dbReference type="FunFam" id="2.10.60.10:FF:000039">
    <property type="entry name" value="Sperm acrosome-associated 4-like"/>
    <property type="match status" value="1"/>
</dbReference>
<reference evidence="17" key="2">
    <citation type="journal article" date="2018" name="Science">
        <title>The Ly6/uPAR protein Bouncer is necessary and sufficient for species-specific fertilization.</title>
        <authorList>
            <person name="Herberg S."/>
            <person name="Gert K.R."/>
            <person name="Schleiffer A."/>
            <person name="Pauli A."/>
        </authorList>
    </citation>
    <scope>NUCLEOTIDE SEQUENCE</scope>
    <source>
        <strain evidence="17">Tuebingen</strain>
    </source>
</reference>
<dbReference type="GO" id="GO:0016020">
    <property type="term" value="C:membrane"/>
    <property type="evidence" value="ECO:0000314"/>
    <property type="project" value="ZFIN"/>
</dbReference>
<evidence type="ECO:0000313" key="18">
    <source>
        <dbReference type="ZFIN" id="ZDB-GENE-180907-1"/>
    </source>
</evidence>
<evidence type="ECO:0000259" key="15">
    <source>
        <dbReference type="SMART" id="SM00134"/>
    </source>
</evidence>
<dbReference type="PANTHER" id="PTHR47613:SF1">
    <property type="entry name" value="SPERM ACROSOME MEMBRANE-ASSOCIATED PROTEIN 4"/>
    <property type="match status" value="1"/>
</dbReference>
<evidence type="ECO:0000256" key="6">
    <source>
        <dbReference type="ARBA" id="ARBA00023157"/>
    </source>
</evidence>
<dbReference type="InterPro" id="IPR016054">
    <property type="entry name" value="LY6_UPA_recep-like"/>
</dbReference>
<evidence type="ECO:0000256" key="7">
    <source>
        <dbReference type="ARBA" id="ARBA00023180"/>
    </source>
</evidence>
<dbReference type="SMART" id="SM00134">
    <property type="entry name" value="LU"/>
    <property type="match status" value="1"/>
</dbReference>
<dbReference type="AlphaFoldDB" id="A0AB13A9V0"/>
<keyword evidence="4 14" id="KW-0732">Signal</keyword>
<dbReference type="AGR" id="ZFIN:ZDB-GENE-180907-1"/>
<feature type="domain" description="UPAR/Ly6" evidence="15">
    <location>
        <begin position="21"/>
        <end position="112"/>
    </location>
</feature>
<evidence type="ECO:0000256" key="4">
    <source>
        <dbReference type="ARBA" id="ARBA00022729"/>
    </source>
</evidence>
<protein>
    <recommendedName>
        <fullName evidence="13">Protein Bouncer</fullName>
    </recommendedName>
</protein>
<keyword evidence="9" id="KW-0449">Lipoprotein</keyword>
<comment type="subunit">
    <text evidence="12">Interacts with spermatocyte complex composed of izumo1, spaca6 and tmem81.</text>
</comment>
<evidence type="ECO:0000256" key="10">
    <source>
        <dbReference type="ARBA" id="ARBA00029446"/>
    </source>
</evidence>
<reference evidence="17" key="1">
    <citation type="journal article" date="2016" name="BMC Genomics">
        <title>Gene evolution and gene expression after whole genome duplication in fish: the PhyloFish database.</title>
        <authorList>
            <person name="Pasquier J."/>
            <person name="Cabau C."/>
            <person name="Nguyen T."/>
            <person name="Jouanno E."/>
            <person name="Severac D."/>
            <person name="Braasch I."/>
            <person name="Journot L."/>
            <person name="Pontarotti P."/>
            <person name="Klopp C."/>
            <person name="Postlethwait J.H."/>
            <person name="Guiguen Y."/>
            <person name="Bobe J."/>
        </authorList>
    </citation>
    <scope>NUCLEOTIDE SEQUENCE</scope>
    <source>
        <strain evidence="17">Tuebingen</strain>
    </source>
</reference>
<organism evidence="16 17">
    <name type="scientific">Danio rerio</name>
    <name type="common">Zebrafish</name>
    <name type="synonym">Brachydanio rerio</name>
    <dbReference type="NCBI Taxonomy" id="7955"/>
    <lineage>
        <taxon>Eukaryota</taxon>
        <taxon>Metazoa</taxon>
        <taxon>Chordata</taxon>
        <taxon>Craniata</taxon>
        <taxon>Vertebrata</taxon>
        <taxon>Euteleostomi</taxon>
        <taxon>Actinopterygii</taxon>
        <taxon>Neopterygii</taxon>
        <taxon>Teleostei</taxon>
        <taxon>Ostariophysi</taxon>
        <taxon>Cypriniformes</taxon>
        <taxon>Danionidae</taxon>
        <taxon>Danioninae</taxon>
        <taxon>Danio</taxon>
    </lineage>
</organism>
<dbReference type="GO" id="GO:0005886">
    <property type="term" value="C:plasma membrane"/>
    <property type="evidence" value="ECO:0007669"/>
    <property type="project" value="UniProtKB-SubCell"/>
</dbReference>
<evidence type="ECO:0000256" key="1">
    <source>
        <dbReference type="ARBA" id="ARBA00004609"/>
    </source>
</evidence>